<accession>A0ACC2X173</accession>
<dbReference type="EMBL" id="JASBWU010000012">
    <property type="protein sequence ID" value="KAJ9117468.1"/>
    <property type="molecule type" value="Genomic_DNA"/>
</dbReference>
<reference evidence="1" key="1">
    <citation type="submission" date="2023-04" db="EMBL/GenBank/DDBJ databases">
        <title>Draft Genome sequencing of Naganishia species isolated from polar environments using Oxford Nanopore Technology.</title>
        <authorList>
            <person name="Leo P."/>
            <person name="Venkateswaran K."/>
        </authorList>
    </citation>
    <scope>NUCLEOTIDE SEQUENCE</scope>
    <source>
        <strain evidence="1">MNA-CCFEE 5425</strain>
    </source>
</reference>
<sequence length="367" mass="40184">MCSFAVLSTLPEDSSRDRRNSVSTANSPARDIAPLGGGSSKTNSTKQPRGARSPQHTPASSIQVAKQESAAASSSRTLEEMKKRTQRLELMMEVMMEDSLHAGNMSSISSKARQRLEQHGALLDNSGKSSSVEAELAKAVPDTNYASSTGFLPLTKLLEPEMVAWANPLEALGLEEQWDRICNLFKQEFSRILPLSHLRHPDFFNNQCPFLQTSILLFTSRTTAGQTLFTNIQRRSISTIAERNISTVTRVKPTDHRIIATLIMSNLPPNLPSDRLQFAEYQTTPLMALSMAQHVELDAALYLPHDGPFTGWAVADMETILEKLCLEQSALLAIVPNGASKRLPATPSSTPPASCGLQFAVDFSMVE</sequence>
<organism evidence="1 2">
    <name type="scientific">Naganishia vaughanmartiniae</name>
    <dbReference type="NCBI Taxonomy" id="1424756"/>
    <lineage>
        <taxon>Eukaryota</taxon>
        <taxon>Fungi</taxon>
        <taxon>Dikarya</taxon>
        <taxon>Basidiomycota</taxon>
        <taxon>Agaricomycotina</taxon>
        <taxon>Tremellomycetes</taxon>
        <taxon>Filobasidiales</taxon>
        <taxon>Filobasidiaceae</taxon>
        <taxon>Naganishia</taxon>
    </lineage>
</organism>
<protein>
    <submittedName>
        <fullName evidence="1">Uncharacterized protein</fullName>
    </submittedName>
</protein>
<gene>
    <name evidence="1" type="ORF">QFC22_004318</name>
</gene>
<dbReference type="Proteomes" id="UP001243375">
    <property type="component" value="Unassembled WGS sequence"/>
</dbReference>
<keyword evidence="2" id="KW-1185">Reference proteome</keyword>
<name>A0ACC2X173_9TREE</name>
<evidence type="ECO:0000313" key="1">
    <source>
        <dbReference type="EMBL" id="KAJ9117468.1"/>
    </source>
</evidence>
<evidence type="ECO:0000313" key="2">
    <source>
        <dbReference type="Proteomes" id="UP001243375"/>
    </source>
</evidence>
<proteinExistence type="predicted"/>
<comment type="caution">
    <text evidence="1">The sequence shown here is derived from an EMBL/GenBank/DDBJ whole genome shotgun (WGS) entry which is preliminary data.</text>
</comment>